<gene>
    <name evidence="2" type="ORF">JOC27_000683</name>
</gene>
<proteinExistence type="predicted"/>
<dbReference type="Proteomes" id="UP000823201">
    <property type="component" value="Unassembled WGS sequence"/>
</dbReference>
<keyword evidence="3" id="KW-1185">Reference proteome</keyword>
<comment type="caution">
    <text evidence="2">The sequence shown here is derived from an EMBL/GenBank/DDBJ whole genome shotgun (WGS) entry which is preliminary data.</text>
</comment>
<dbReference type="EMBL" id="JAFBEV010000004">
    <property type="protein sequence ID" value="MBM7657242.1"/>
    <property type="molecule type" value="Genomic_DNA"/>
</dbReference>
<name>A0ABS2Q624_9BACL</name>
<accession>A0ABS2Q624</accession>
<reference evidence="2 3" key="1">
    <citation type="submission" date="2021-01" db="EMBL/GenBank/DDBJ databases">
        <title>Genomic Encyclopedia of Type Strains, Phase IV (KMG-IV): sequencing the most valuable type-strain genomes for metagenomic binning, comparative biology and taxonomic classification.</title>
        <authorList>
            <person name="Goeker M."/>
        </authorList>
    </citation>
    <scope>NUCLEOTIDE SEQUENCE [LARGE SCALE GENOMIC DNA]</scope>
    <source>
        <strain evidence="2 3">DSM 100968</strain>
    </source>
</reference>
<dbReference type="RefSeq" id="WP_205005585.1">
    <property type="nucleotide sequence ID" value="NZ_CBCRXA010000016.1"/>
</dbReference>
<dbReference type="Pfam" id="PF08378">
    <property type="entry name" value="NERD"/>
    <property type="match status" value="1"/>
</dbReference>
<sequence>MGHVIGEDILKKNVRRSTGTKLKGDRGELNFLNSFSRYLGHDDYLIHNPNFGEHNPDFLYISPSQGFYIIEIKNVSLSIFKYVNTAGVFTTKQGDLKKYLGQAKVHHDELSRFIESTLSQNIYQNIGYCLVFMSATLNEFNNRFNSTLSKWDDTERRNFFKHVFFIDQLNSQEIISKIYQGKQYPQKTMNVNLQKLENIIELVTPYDPDTVLQVDERVKNKMQIINVIENLAVESKKQISKKINEALQPKINLLYNAVTSVELYFRLND</sequence>
<evidence type="ECO:0000259" key="1">
    <source>
        <dbReference type="Pfam" id="PF08378"/>
    </source>
</evidence>
<evidence type="ECO:0000313" key="3">
    <source>
        <dbReference type="Proteomes" id="UP000823201"/>
    </source>
</evidence>
<protein>
    <recommendedName>
        <fullName evidence="1">NERD domain-containing protein</fullName>
    </recommendedName>
</protein>
<dbReference type="InterPro" id="IPR011528">
    <property type="entry name" value="NERD"/>
</dbReference>
<organism evidence="2 3">
    <name type="scientific">Sporolactobacillus spathodeae</name>
    <dbReference type="NCBI Taxonomy" id="1465502"/>
    <lineage>
        <taxon>Bacteria</taxon>
        <taxon>Bacillati</taxon>
        <taxon>Bacillota</taxon>
        <taxon>Bacilli</taxon>
        <taxon>Bacillales</taxon>
        <taxon>Sporolactobacillaceae</taxon>
        <taxon>Sporolactobacillus</taxon>
    </lineage>
</organism>
<feature type="domain" description="NERD" evidence="1">
    <location>
        <begin position="23"/>
        <end position="121"/>
    </location>
</feature>
<evidence type="ECO:0000313" key="2">
    <source>
        <dbReference type="EMBL" id="MBM7657242.1"/>
    </source>
</evidence>